<dbReference type="Pfam" id="PF00046">
    <property type="entry name" value="Homeodomain"/>
    <property type="match status" value="1"/>
</dbReference>
<feature type="domain" description="Homeobox" evidence="6">
    <location>
        <begin position="130"/>
        <end position="187"/>
    </location>
</feature>
<dbReference type="PANTHER" id="PTHR14043:SF2">
    <property type="entry name" value="HOMEOBOX PROTEIN CUT"/>
    <property type="match status" value="1"/>
</dbReference>
<keyword evidence="2" id="KW-0175">Coiled coil</keyword>
<evidence type="ECO:0000259" key="6">
    <source>
        <dbReference type="PROSITE" id="PS50071"/>
    </source>
</evidence>
<feature type="non-terminal residue" evidence="7">
    <location>
        <position position="187"/>
    </location>
</feature>
<dbReference type="SUPFAM" id="SSF46689">
    <property type="entry name" value="Homeodomain-like"/>
    <property type="match status" value="1"/>
</dbReference>
<proteinExistence type="predicted"/>
<dbReference type="GO" id="GO:0000981">
    <property type="term" value="F:DNA-binding transcription factor activity, RNA polymerase II-specific"/>
    <property type="evidence" value="ECO:0007669"/>
    <property type="project" value="TreeGrafter"/>
</dbReference>
<dbReference type="GO" id="GO:0005634">
    <property type="term" value="C:nucleus"/>
    <property type="evidence" value="ECO:0007669"/>
    <property type="project" value="UniProtKB-SubCell"/>
</dbReference>
<reference evidence="8" key="1">
    <citation type="submission" date="2022-10" db="EMBL/GenBank/DDBJ databases">
        <title>Genome assembly of Pristionchus species.</title>
        <authorList>
            <person name="Yoshida K."/>
            <person name="Sommer R.J."/>
        </authorList>
    </citation>
    <scope>NUCLEOTIDE SEQUENCE [LARGE SCALE GENOMIC DNA]</scope>
    <source>
        <strain evidence="8">RS5460</strain>
    </source>
</reference>
<dbReference type="Proteomes" id="UP001328107">
    <property type="component" value="Unassembled WGS sequence"/>
</dbReference>
<feature type="compositionally biased region" description="Polar residues" evidence="5">
    <location>
        <begin position="13"/>
        <end position="22"/>
    </location>
</feature>
<evidence type="ECO:0000256" key="2">
    <source>
        <dbReference type="ARBA" id="ARBA00023054"/>
    </source>
</evidence>
<sequence>TTVAVTVAPPAQPQSEASSNGRTIKRPAPFDPSSFENQNGMGPPRKVRLAPPSHHTSHPHQQSSHYLQRPQLPQPQPKPLPPPPPPPPSNKSLNMSTRSSTRAAGVSLLQLSPPEPRAPPPAPKAMLPPPIPVKTRTVITDQQKEALKFVFAHEQHPSLTTIEQLAEKLNMSVKTVQNWFHNHRTRA</sequence>
<feature type="region of interest" description="Disordered" evidence="5">
    <location>
        <begin position="1"/>
        <end position="130"/>
    </location>
</feature>
<keyword evidence="3 4" id="KW-0539">Nucleus</keyword>
<feature type="compositionally biased region" description="Pro residues" evidence="5">
    <location>
        <begin position="72"/>
        <end position="89"/>
    </location>
</feature>
<dbReference type="EMBL" id="BTRK01000003">
    <property type="protein sequence ID" value="GMR39955.1"/>
    <property type="molecule type" value="Genomic_DNA"/>
</dbReference>
<name>A0AAN4ZLQ7_9BILA</name>
<feature type="non-terminal residue" evidence="7">
    <location>
        <position position="1"/>
    </location>
</feature>
<dbReference type="PROSITE" id="PS50071">
    <property type="entry name" value="HOMEOBOX_2"/>
    <property type="match status" value="1"/>
</dbReference>
<dbReference type="Gene3D" id="1.10.10.60">
    <property type="entry name" value="Homeodomain-like"/>
    <property type="match status" value="1"/>
</dbReference>
<accession>A0AAN4ZLQ7</accession>
<feature type="compositionally biased region" description="Low complexity" evidence="5">
    <location>
        <begin position="51"/>
        <end position="71"/>
    </location>
</feature>
<dbReference type="InterPro" id="IPR001356">
    <property type="entry name" value="HD"/>
</dbReference>
<evidence type="ECO:0000256" key="4">
    <source>
        <dbReference type="RuleBase" id="RU000682"/>
    </source>
</evidence>
<organism evidence="7 8">
    <name type="scientific">Pristionchus mayeri</name>
    <dbReference type="NCBI Taxonomy" id="1317129"/>
    <lineage>
        <taxon>Eukaryota</taxon>
        <taxon>Metazoa</taxon>
        <taxon>Ecdysozoa</taxon>
        <taxon>Nematoda</taxon>
        <taxon>Chromadorea</taxon>
        <taxon>Rhabditida</taxon>
        <taxon>Rhabditina</taxon>
        <taxon>Diplogasteromorpha</taxon>
        <taxon>Diplogasteroidea</taxon>
        <taxon>Neodiplogasteridae</taxon>
        <taxon>Pristionchus</taxon>
    </lineage>
</organism>
<evidence type="ECO:0000256" key="5">
    <source>
        <dbReference type="SAM" id="MobiDB-lite"/>
    </source>
</evidence>
<dbReference type="AlphaFoldDB" id="A0AAN4ZLQ7"/>
<dbReference type="CDD" id="cd00086">
    <property type="entry name" value="homeodomain"/>
    <property type="match status" value="1"/>
</dbReference>
<keyword evidence="3 4" id="KW-0371">Homeobox</keyword>
<evidence type="ECO:0000256" key="1">
    <source>
        <dbReference type="ARBA" id="ARBA00004123"/>
    </source>
</evidence>
<keyword evidence="8" id="KW-1185">Reference proteome</keyword>
<dbReference type="InterPro" id="IPR009057">
    <property type="entry name" value="Homeodomain-like_sf"/>
</dbReference>
<dbReference type="PANTHER" id="PTHR14043">
    <property type="entry name" value="CCAAT DISPLACEMENT PROTEIN-RELATED"/>
    <property type="match status" value="1"/>
</dbReference>
<feature type="compositionally biased region" description="Pro residues" evidence="5">
    <location>
        <begin position="113"/>
        <end position="130"/>
    </location>
</feature>
<evidence type="ECO:0000256" key="3">
    <source>
        <dbReference type="PROSITE-ProRule" id="PRU00108"/>
    </source>
</evidence>
<evidence type="ECO:0000313" key="8">
    <source>
        <dbReference type="Proteomes" id="UP001328107"/>
    </source>
</evidence>
<keyword evidence="3 4" id="KW-0238">DNA-binding</keyword>
<dbReference type="GO" id="GO:0000977">
    <property type="term" value="F:RNA polymerase II transcription regulatory region sequence-specific DNA binding"/>
    <property type="evidence" value="ECO:0007669"/>
    <property type="project" value="TreeGrafter"/>
</dbReference>
<dbReference type="SMART" id="SM00389">
    <property type="entry name" value="HOX"/>
    <property type="match status" value="1"/>
</dbReference>
<feature type="compositionally biased region" description="Polar residues" evidence="5">
    <location>
        <begin position="90"/>
        <end position="102"/>
    </location>
</feature>
<protein>
    <recommendedName>
        <fullName evidence="6">Homeobox domain-containing protein</fullName>
    </recommendedName>
</protein>
<comment type="caution">
    <text evidence="7">The sequence shown here is derived from an EMBL/GenBank/DDBJ whole genome shotgun (WGS) entry which is preliminary data.</text>
</comment>
<gene>
    <name evidence="7" type="ORF">PMAYCL1PPCAC_10150</name>
</gene>
<comment type="subcellular location">
    <subcellularLocation>
        <location evidence="1 3 4">Nucleus</location>
    </subcellularLocation>
</comment>
<evidence type="ECO:0000313" key="7">
    <source>
        <dbReference type="EMBL" id="GMR39955.1"/>
    </source>
</evidence>